<dbReference type="AlphaFoldDB" id="A0A252AVJ6"/>
<reference evidence="2" key="1">
    <citation type="submission" date="2014-06" db="EMBL/GenBank/DDBJ databases">
        <authorList>
            <person name="Winans N.J."/>
            <person name="Newell P.D."/>
            <person name="Douglas A.E."/>
        </authorList>
    </citation>
    <scope>NUCLEOTIDE SEQUENCE [LARGE SCALE GENOMIC DNA]</scope>
</reference>
<dbReference type="Proteomes" id="UP000194641">
    <property type="component" value="Unassembled WGS sequence"/>
</dbReference>
<organism evidence="1 2">
    <name type="scientific">Acetobacter indonesiensis</name>
    <dbReference type="NCBI Taxonomy" id="104101"/>
    <lineage>
        <taxon>Bacteria</taxon>
        <taxon>Pseudomonadati</taxon>
        <taxon>Pseudomonadota</taxon>
        <taxon>Alphaproteobacteria</taxon>
        <taxon>Acetobacterales</taxon>
        <taxon>Acetobacteraceae</taxon>
        <taxon>Acetobacter</taxon>
    </lineage>
</organism>
<evidence type="ECO:0000313" key="2">
    <source>
        <dbReference type="Proteomes" id="UP000194641"/>
    </source>
</evidence>
<accession>A0A252AVJ6</accession>
<evidence type="ECO:0000313" key="1">
    <source>
        <dbReference type="EMBL" id="OUI94609.1"/>
    </source>
</evidence>
<gene>
    <name evidence="1" type="ORF">HK17_03460</name>
</gene>
<sequence length="69" mass="8119">MPLIRGARCREIESLLPKSQNIQQEQQTKSGNYATQRQVHAHIIKQHSRLTDKKWREIGFFQAEEETCP</sequence>
<comment type="caution">
    <text evidence="1">The sequence shown here is derived from an EMBL/GenBank/DDBJ whole genome shotgun (WGS) entry which is preliminary data.</text>
</comment>
<proteinExistence type="predicted"/>
<protein>
    <submittedName>
        <fullName evidence="1">Uncharacterized protein</fullName>
    </submittedName>
</protein>
<dbReference type="EMBL" id="JOPA01000015">
    <property type="protein sequence ID" value="OUI94609.1"/>
    <property type="molecule type" value="Genomic_DNA"/>
</dbReference>
<name>A0A252AVJ6_9PROT</name>